<reference evidence="2" key="3">
    <citation type="submission" date="2015-04" db="UniProtKB">
        <authorList>
            <consortium name="EnsemblPlants"/>
        </authorList>
    </citation>
    <scope>IDENTIFICATION</scope>
    <source>
        <strain evidence="2">cv. Jemalong A17</strain>
    </source>
</reference>
<reference evidence="1 3" key="2">
    <citation type="journal article" date="2014" name="BMC Genomics">
        <title>An improved genome release (version Mt4.0) for the model legume Medicago truncatula.</title>
        <authorList>
            <person name="Tang H."/>
            <person name="Krishnakumar V."/>
            <person name="Bidwell S."/>
            <person name="Rosen B."/>
            <person name="Chan A."/>
            <person name="Zhou S."/>
            <person name="Gentzbittel L."/>
            <person name="Childs K.L."/>
            <person name="Yandell M."/>
            <person name="Gundlach H."/>
            <person name="Mayer K.F."/>
            <person name="Schwartz D.C."/>
            <person name="Town C.D."/>
        </authorList>
    </citation>
    <scope>GENOME REANNOTATION</scope>
    <source>
        <strain evidence="1">A17</strain>
        <strain evidence="2 3">cv. Jemalong A17</strain>
    </source>
</reference>
<dbReference type="Proteomes" id="UP000002051">
    <property type="component" value="Chromosome 8"/>
</dbReference>
<proteinExistence type="predicted"/>
<reference evidence="1 3" key="1">
    <citation type="journal article" date="2011" name="Nature">
        <title>The Medicago genome provides insight into the evolution of rhizobial symbioses.</title>
        <authorList>
            <person name="Young N.D."/>
            <person name="Debelle F."/>
            <person name="Oldroyd G.E."/>
            <person name="Geurts R."/>
            <person name="Cannon S.B."/>
            <person name="Udvardi M.K."/>
            <person name="Benedito V.A."/>
            <person name="Mayer K.F."/>
            <person name="Gouzy J."/>
            <person name="Schoof H."/>
            <person name="Van de Peer Y."/>
            <person name="Proost S."/>
            <person name="Cook D.R."/>
            <person name="Meyers B.C."/>
            <person name="Spannagl M."/>
            <person name="Cheung F."/>
            <person name="De Mita S."/>
            <person name="Krishnakumar V."/>
            <person name="Gundlach H."/>
            <person name="Zhou S."/>
            <person name="Mudge J."/>
            <person name="Bharti A.K."/>
            <person name="Murray J.D."/>
            <person name="Naoumkina M.A."/>
            <person name="Rosen B."/>
            <person name="Silverstein K.A."/>
            <person name="Tang H."/>
            <person name="Rombauts S."/>
            <person name="Zhao P.X."/>
            <person name="Zhou P."/>
            <person name="Barbe V."/>
            <person name="Bardou P."/>
            <person name="Bechner M."/>
            <person name="Bellec A."/>
            <person name="Berger A."/>
            <person name="Berges H."/>
            <person name="Bidwell S."/>
            <person name="Bisseling T."/>
            <person name="Choisne N."/>
            <person name="Couloux A."/>
            <person name="Denny R."/>
            <person name="Deshpande S."/>
            <person name="Dai X."/>
            <person name="Doyle J.J."/>
            <person name="Dudez A.M."/>
            <person name="Farmer A.D."/>
            <person name="Fouteau S."/>
            <person name="Franken C."/>
            <person name="Gibelin C."/>
            <person name="Gish J."/>
            <person name="Goldstein S."/>
            <person name="Gonzalez A.J."/>
            <person name="Green P.J."/>
            <person name="Hallab A."/>
            <person name="Hartog M."/>
            <person name="Hua A."/>
            <person name="Humphray S.J."/>
            <person name="Jeong D.H."/>
            <person name="Jing Y."/>
            <person name="Jocker A."/>
            <person name="Kenton S.M."/>
            <person name="Kim D.J."/>
            <person name="Klee K."/>
            <person name="Lai H."/>
            <person name="Lang C."/>
            <person name="Lin S."/>
            <person name="Macmil S.L."/>
            <person name="Magdelenat G."/>
            <person name="Matthews L."/>
            <person name="McCorrison J."/>
            <person name="Monaghan E.L."/>
            <person name="Mun J.H."/>
            <person name="Najar F.Z."/>
            <person name="Nicholson C."/>
            <person name="Noirot C."/>
            <person name="O'Bleness M."/>
            <person name="Paule C.R."/>
            <person name="Poulain J."/>
            <person name="Prion F."/>
            <person name="Qin B."/>
            <person name="Qu C."/>
            <person name="Retzel E.F."/>
            <person name="Riddle C."/>
            <person name="Sallet E."/>
            <person name="Samain S."/>
            <person name="Samson N."/>
            <person name="Sanders I."/>
            <person name="Saurat O."/>
            <person name="Scarpelli C."/>
            <person name="Schiex T."/>
            <person name="Segurens B."/>
            <person name="Severin A.J."/>
            <person name="Sherrier D.J."/>
            <person name="Shi R."/>
            <person name="Sims S."/>
            <person name="Singer S.R."/>
            <person name="Sinharoy S."/>
            <person name="Sterck L."/>
            <person name="Viollet A."/>
            <person name="Wang B.B."/>
            <person name="Wang K."/>
            <person name="Wang M."/>
            <person name="Wang X."/>
            <person name="Warfsmann J."/>
            <person name="Weissenbach J."/>
            <person name="White D.D."/>
            <person name="White J.D."/>
            <person name="Wiley G.B."/>
            <person name="Wincker P."/>
            <person name="Xing Y."/>
            <person name="Yang L."/>
            <person name="Yao Z."/>
            <person name="Ying F."/>
            <person name="Zhai J."/>
            <person name="Zhou L."/>
            <person name="Zuber A."/>
            <person name="Denarie J."/>
            <person name="Dixon R.A."/>
            <person name="May G.D."/>
            <person name="Schwartz D.C."/>
            <person name="Rogers J."/>
            <person name="Quetier F."/>
            <person name="Town C.D."/>
            <person name="Roe B.A."/>
        </authorList>
    </citation>
    <scope>NUCLEOTIDE SEQUENCE [LARGE SCALE GENOMIC DNA]</scope>
    <source>
        <strain evidence="1">A17</strain>
        <strain evidence="2 3">cv. Jemalong A17</strain>
    </source>
</reference>
<dbReference type="EnsemblPlants" id="KEH20494">
    <property type="protein sequence ID" value="KEH20494"/>
    <property type="gene ID" value="MTR_8g479300"/>
</dbReference>
<evidence type="ECO:0000313" key="1">
    <source>
        <dbReference type="EMBL" id="KEH20494.1"/>
    </source>
</evidence>
<organism evidence="1 3">
    <name type="scientific">Medicago truncatula</name>
    <name type="common">Barrel medic</name>
    <name type="synonym">Medicago tribuloides</name>
    <dbReference type="NCBI Taxonomy" id="3880"/>
    <lineage>
        <taxon>Eukaryota</taxon>
        <taxon>Viridiplantae</taxon>
        <taxon>Streptophyta</taxon>
        <taxon>Embryophyta</taxon>
        <taxon>Tracheophyta</taxon>
        <taxon>Spermatophyta</taxon>
        <taxon>Magnoliopsida</taxon>
        <taxon>eudicotyledons</taxon>
        <taxon>Gunneridae</taxon>
        <taxon>Pentapetalae</taxon>
        <taxon>rosids</taxon>
        <taxon>fabids</taxon>
        <taxon>Fabales</taxon>
        <taxon>Fabaceae</taxon>
        <taxon>Papilionoideae</taxon>
        <taxon>50 kb inversion clade</taxon>
        <taxon>NPAAA clade</taxon>
        <taxon>Hologalegina</taxon>
        <taxon>IRL clade</taxon>
        <taxon>Trifolieae</taxon>
        <taxon>Medicago</taxon>
    </lineage>
</organism>
<dbReference type="HOGENOM" id="CLU_2227184_0_0_1"/>
<sequence>MATPGDDVSAISSTINKEIIQQQDSLAEWSKAPDLGSGPKGRGWHLGWVEGILSHHGKAIKDHTAKRRPLLPMLKPLAKPCFNPNFTYPSKALEKAAMVLLSPAKE</sequence>
<accession>A0A072TSL3</accession>
<dbReference type="AlphaFoldDB" id="A0A072TSL3"/>
<protein>
    <submittedName>
        <fullName evidence="1 2">Uncharacterized protein</fullName>
    </submittedName>
</protein>
<name>A0A072TSL3_MEDTR</name>
<evidence type="ECO:0000313" key="3">
    <source>
        <dbReference type="Proteomes" id="UP000002051"/>
    </source>
</evidence>
<dbReference type="EMBL" id="CM001224">
    <property type="protein sequence ID" value="KEH20494.1"/>
    <property type="molecule type" value="Genomic_DNA"/>
</dbReference>
<evidence type="ECO:0000313" key="2">
    <source>
        <dbReference type="EnsemblPlants" id="KEH20494"/>
    </source>
</evidence>
<gene>
    <name evidence="1" type="ordered locus">MTR_8g479300</name>
</gene>
<keyword evidence="3" id="KW-1185">Reference proteome</keyword>